<dbReference type="PANTHER" id="PTHR43243">
    <property type="entry name" value="INNER MEMBRANE TRANSPORTER YGJI-RELATED"/>
    <property type="match status" value="1"/>
</dbReference>
<dbReference type="EMBL" id="CAJNOH010000070">
    <property type="protein sequence ID" value="CAF0836729.1"/>
    <property type="molecule type" value="Genomic_DNA"/>
</dbReference>
<keyword evidence="10" id="KW-1185">Reference proteome</keyword>
<dbReference type="EMBL" id="CAJNOL010000049">
    <property type="protein sequence ID" value="CAF0788777.1"/>
    <property type="molecule type" value="Genomic_DNA"/>
</dbReference>
<protein>
    <submittedName>
        <fullName evidence="7">Uncharacterized protein</fullName>
    </submittedName>
</protein>
<comment type="caution">
    <text evidence="7">The sequence shown here is derived from an EMBL/GenBank/DDBJ whole genome shotgun (WGS) entry which is preliminary data.</text>
</comment>
<evidence type="ECO:0000313" key="7">
    <source>
        <dbReference type="EMBL" id="CAF0785073.1"/>
    </source>
</evidence>
<feature type="transmembrane region" description="Helical" evidence="6">
    <location>
        <begin position="60"/>
        <end position="78"/>
    </location>
</feature>
<feature type="transmembrane region" description="Helical" evidence="6">
    <location>
        <begin position="402"/>
        <end position="424"/>
    </location>
</feature>
<dbReference type="Pfam" id="PF13520">
    <property type="entry name" value="AA_permease_2"/>
    <property type="match status" value="1"/>
</dbReference>
<dbReference type="Proteomes" id="UP000663854">
    <property type="component" value="Unassembled WGS sequence"/>
</dbReference>
<dbReference type="PIRSF" id="PIRSF006060">
    <property type="entry name" value="AA_transporter"/>
    <property type="match status" value="1"/>
</dbReference>
<dbReference type="GO" id="GO:0016020">
    <property type="term" value="C:membrane"/>
    <property type="evidence" value="ECO:0007669"/>
    <property type="project" value="UniProtKB-SubCell"/>
</dbReference>
<dbReference type="Proteomes" id="UP000663870">
    <property type="component" value="Unassembled WGS sequence"/>
</dbReference>
<proteinExistence type="predicted"/>
<dbReference type="PANTHER" id="PTHR43243:SF4">
    <property type="entry name" value="CATIONIC AMINO ACID TRANSPORTER 4"/>
    <property type="match status" value="1"/>
</dbReference>
<evidence type="ECO:0000256" key="3">
    <source>
        <dbReference type="ARBA" id="ARBA00022692"/>
    </source>
</evidence>
<gene>
    <name evidence="7" type="ORF">JXQ802_LOCUS3431</name>
    <name evidence="8" type="ORF">JXQ802_LOCUS3630</name>
    <name evidence="9" type="ORF">PYM288_LOCUS6364</name>
</gene>
<feature type="transmembrane region" description="Helical" evidence="6">
    <location>
        <begin position="461"/>
        <end position="480"/>
    </location>
</feature>
<keyword evidence="3 6" id="KW-0812">Transmembrane</keyword>
<keyword evidence="5 6" id="KW-0472">Membrane</keyword>
<feature type="transmembrane region" description="Helical" evidence="6">
    <location>
        <begin position="430"/>
        <end position="449"/>
    </location>
</feature>
<sequence>MVRQAFFTNLTTKLRNFENDNQACHYLKRFGIRLVTRKTITQLQSEAENTNELKRTLSTFQVMALGIGSIIGTGIFVLSGEAAAKYAGPAVIVSFIIAAIVAGLAAFSYAEMSSMVPISGSAYSYTYATMGEYLAWIIGWDLILEYLLAAATVAVGWSGYVVHFIETISKHNATRSIVQAPIAWSDDSNSFYVTGKVINLPAVVIIIALTILLVIGIGESAKVNIVIVVIKILVVLLFIFACCGYTKRSNYSPFFPPNEGSFNRYGVTGMLHGATVVFFAYIGFDSVTTTAQETKNPQRSMPIGIIGSLSISTVLYIGVCAVMVGIVPYKTLDSPSPISEAIKGTPHGIWLPIIIDLGAIAGLTSVSLVSLLGQSRIFYSMARDGLLPSVFANVHHRTKTPWISTIIIGLVCAIFAAVLPLGILGEMTSIGTLVAFFLVHISVIIMRFTHKEVPRGFLVPFGPWILPPIGALLCILLMVSSSKETGIRLAVWMGIGQIVYFTYGFWHSKLRYSQRLNSSMGIDNFATEFDTQSPKYEHASEMVVFNEEKL</sequence>
<dbReference type="AlphaFoldDB" id="A0A813RPT3"/>
<evidence type="ECO:0000256" key="2">
    <source>
        <dbReference type="ARBA" id="ARBA00022448"/>
    </source>
</evidence>
<evidence type="ECO:0000256" key="4">
    <source>
        <dbReference type="ARBA" id="ARBA00022989"/>
    </source>
</evidence>
<evidence type="ECO:0000313" key="10">
    <source>
        <dbReference type="Proteomes" id="UP000663870"/>
    </source>
</evidence>
<keyword evidence="4 6" id="KW-1133">Transmembrane helix</keyword>
<feature type="transmembrane region" description="Helical" evidence="6">
    <location>
        <begin position="305"/>
        <end position="329"/>
    </location>
</feature>
<keyword evidence="2" id="KW-0813">Transport</keyword>
<dbReference type="EMBL" id="CAJNOL010000046">
    <property type="protein sequence ID" value="CAF0785073.1"/>
    <property type="molecule type" value="Genomic_DNA"/>
</dbReference>
<accession>A0A813RPT3</accession>
<feature type="transmembrane region" description="Helical" evidence="6">
    <location>
        <begin position="198"/>
        <end position="218"/>
    </location>
</feature>
<evidence type="ECO:0000256" key="5">
    <source>
        <dbReference type="ARBA" id="ARBA00023136"/>
    </source>
</evidence>
<evidence type="ECO:0000313" key="8">
    <source>
        <dbReference type="EMBL" id="CAF0788777.1"/>
    </source>
</evidence>
<evidence type="ECO:0000256" key="6">
    <source>
        <dbReference type="SAM" id="Phobius"/>
    </source>
</evidence>
<reference evidence="7" key="1">
    <citation type="submission" date="2021-02" db="EMBL/GenBank/DDBJ databases">
        <authorList>
            <person name="Nowell W R."/>
        </authorList>
    </citation>
    <scope>NUCLEOTIDE SEQUENCE</scope>
</reference>
<evidence type="ECO:0000313" key="9">
    <source>
        <dbReference type="EMBL" id="CAF0836729.1"/>
    </source>
</evidence>
<name>A0A813RPT3_9BILA</name>
<feature type="transmembrane region" description="Helical" evidence="6">
    <location>
        <begin position="486"/>
        <end position="506"/>
    </location>
</feature>
<dbReference type="Gene3D" id="1.20.1740.10">
    <property type="entry name" value="Amino acid/polyamine transporter I"/>
    <property type="match status" value="1"/>
</dbReference>
<dbReference type="InterPro" id="IPR002293">
    <property type="entry name" value="AA/rel_permease1"/>
</dbReference>
<comment type="subcellular location">
    <subcellularLocation>
        <location evidence="1">Membrane</location>
        <topology evidence="1">Multi-pass membrane protein</topology>
    </subcellularLocation>
</comment>
<feature type="transmembrane region" description="Helical" evidence="6">
    <location>
        <begin position="349"/>
        <end position="373"/>
    </location>
</feature>
<dbReference type="GO" id="GO:0015171">
    <property type="term" value="F:amino acid transmembrane transporter activity"/>
    <property type="evidence" value="ECO:0007669"/>
    <property type="project" value="TreeGrafter"/>
</dbReference>
<organism evidence="7 10">
    <name type="scientific">Rotaria sordida</name>
    <dbReference type="NCBI Taxonomy" id="392033"/>
    <lineage>
        <taxon>Eukaryota</taxon>
        <taxon>Metazoa</taxon>
        <taxon>Spiralia</taxon>
        <taxon>Gnathifera</taxon>
        <taxon>Rotifera</taxon>
        <taxon>Eurotatoria</taxon>
        <taxon>Bdelloidea</taxon>
        <taxon>Philodinida</taxon>
        <taxon>Philodinidae</taxon>
        <taxon>Rotaria</taxon>
    </lineage>
</organism>
<feature type="transmembrane region" description="Helical" evidence="6">
    <location>
        <begin position="267"/>
        <end position="284"/>
    </location>
</feature>
<feature type="transmembrane region" description="Helical" evidence="6">
    <location>
        <begin position="90"/>
        <end position="110"/>
    </location>
</feature>
<feature type="transmembrane region" description="Helical" evidence="6">
    <location>
        <begin position="225"/>
        <end position="247"/>
    </location>
</feature>
<evidence type="ECO:0000256" key="1">
    <source>
        <dbReference type="ARBA" id="ARBA00004141"/>
    </source>
</evidence>